<dbReference type="InterPro" id="IPR002143">
    <property type="entry name" value="Ribosomal_uL1"/>
</dbReference>
<dbReference type="GO" id="GO:0006412">
    <property type="term" value="P:translation"/>
    <property type="evidence" value="ECO:0007669"/>
    <property type="project" value="InterPro"/>
</dbReference>
<comment type="similarity">
    <text evidence="1">Belongs to the universal ribosomal protein uL1 family.</text>
</comment>
<dbReference type="InterPro" id="IPR028364">
    <property type="entry name" value="Ribosomal_uL1/biogenesis"/>
</dbReference>
<sequence length="277" mass="29989">MLKTTINLSSHRIKPSVIERLFSTSPTSSYAAAHSSTNKEADAKKKLKKFQKLKLQHQSSPRNHPLYMEVPQALRYLRASSVGQPASQAIISILMTVVPDRGSKPLNGSIFFPKPLKETRILVFTAQESIKEQCKEAGAFAVGGADLVEQIKNGSFSLDGIDKAFATPDMVHSLTPLARTLGVKGLMPMIKKGTVSEDVLNLIKENLGSLPFKQKGMHVAVPIGRCDFTDKEIISNLKAASSAIFGAQPAGTKKPNIIGQTVLNATRGPGIVIDFRQ</sequence>
<dbReference type="PIRSF" id="PIRSF002155">
    <property type="entry name" value="Ribosomal_L1"/>
    <property type="match status" value="1"/>
</dbReference>
<proteinExistence type="inferred from homology"/>
<dbReference type="PANTHER" id="PTHR36427">
    <property type="entry name" value="54S RIBOSOMAL PROTEIN L1, MITOCHONDRIAL"/>
    <property type="match status" value="1"/>
</dbReference>
<dbReference type="InterPro" id="IPR016095">
    <property type="entry name" value="Ribosomal_uL1_3-a/b-sand"/>
</dbReference>
<reference evidence="4" key="1">
    <citation type="submission" date="2022-03" db="EMBL/GenBank/DDBJ databases">
        <authorList>
            <person name="Legras J.-L."/>
            <person name="Devillers H."/>
            <person name="Grondin C."/>
        </authorList>
    </citation>
    <scope>NUCLEOTIDE SEQUENCE</scope>
    <source>
        <strain evidence="4">CLIB 1423</strain>
    </source>
</reference>
<dbReference type="FunFam" id="3.40.50.790:FF:000001">
    <property type="entry name" value="50S ribosomal protein L1"/>
    <property type="match status" value="1"/>
</dbReference>
<dbReference type="OrthoDB" id="1747252at2759"/>
<accession>A0A9P0W0S4</accession>
<comment type="caution">
    <text evidence="4">The sequence shown here is derived from an EMBL/GenBank/DDBJ whole genome shotgun (WGS) entry which is preliminary data.</text>
</comment>
<evidence type="ECO:0000313" key="4">
    <source>
        <dbReference type="EMBL" id="CAH2355322.1"/>
    </source>
</evidence>
<dbReference type="InterPro" id="IPR023674">
    <property type="entry name" value="Ribosomal_uL1-like"/>
</dbReference>
<name>A0A9P0W0S4_9ASCO</name>
<dbReference type="PANTHER" id="PTHR36427:SF3">
    <property type="entry name" value="LARGE RIBOSOMAL SUBUNIT PROTEIN UL1M"/>
    <property type="match status" value="1"/>
</dbReference>
<evidence type="ECO:0000256" key="2">
    <source>
        <dbReference type="ARBA" id="ARBA00022980"/>
    </source>
</evidence>
<gene>
    <name evidence="4" type="ORF">CLIB1423_24S01068</name>
</gene>
<dbReference type="AlphaFoldDB" id="A0A9P0W0S4"/>
<dbReference type="GO" id="GO:0003723">
    <property type="term" value="F:RNA binding"/>
    <property type="evidence" value="ECO:0007669"/>
    <property type="project" value="InterPro"/>
</dbReference>
<dbReference type="GO" id="GO:0005762">
    <property type="term" value="C:mitochondrial large ribosomal subunit"/>
    <property type="evidence" value="ECO:0007669"/>
    <property type="project" value="TreeGrafter"/>
</dbReference>
<protein>
    <submittedName>
        <fullName evidence="4">54S ribosomal protein L1, mitochondrial</fullName>
    </submittedName>
</protein>
<organism evidence="4 5">
    <name type="scientific">[Candida] railenensis</name>
    <dbReference type="NCBI Taxonomy" id="45579"/>
    <lineage>
        <taxon>Eukaryota</taxon>
        <taxon>Fungi</taxon>
        <taxon>Dikarya</taxon>
        <taxon>Ascomycota</taxon>
        <taxon>Saccharomycotina</taxon>
        <taxon>Pichiomycetes</taxon>
        <taxon>Debaryomycetaceae</taxon>
        <taxon>Kurtzmaniella</taxon>
    </lineage>
</organism>
<evidence type="ECO:0000256" key="3">
    <source>
        <dbReference type="ARBA" id="ARBA00023274"/>
    </source>
</evidence>
<dbReference type="Gene3D" id="3.30.190.20">
    <property type="match status" value="1"/>
</dbReference>
<keyword evidence="5" id="KW-1185">Reference proteome</keyword>
<keyword evidence="2 4" id="KW-0689">Ribosomal protein</keyword>
<dbReference type="EMBL" id="CAKXYY010000024">
    <property type="protein sequence ID" value="CAH2355322.1"/>
    <property type="molecule type" value="Genomic_DNA"/>
</dbReference>
<dbReference type="GO" id="GO:0003735">
    <property type="term" value="F:structural constituent of ribosome"/>
    <property type="evidence" value="ECO:0007669"/>
    <property type="project" value="InterPro"/>
</dbReference>
<evidence type="ECO:0000313" key="5">
    <source>
        <dbReference type="Proteomes" id="UP000837801"/>
    </source>
</evidence>
<dbReference type="Gene3D" id="3.40.50.790">
    <property type="match status" value="1"/>
</dbReference>
<dbReference type="Pfam" id="PF00687">
    <property type="entry name" value="Ribosomal_L1"/>
    <property type="match status" value="1"/>
</dbReference>
<dbReference type="Proteomes" id="UP000837801">
    <property type="component" value="Unassembled WGS sequence"/>
</dbReference>
<evidence type="ECO:0000256" key="1">
    <source>
        <dbReference type="ARBA" id="ARBA00010531"/>
    </source>
</evidence>
<dbReference type="SUPFAM" id="SSF56808">
    <property type="entry name" value="Ribosomal protein L1"/>
    <property type="match status" value="1"/>
</dbReference>
<keyword evidence="3" id="KW-0687">Ribonucleoprotein</keyword>